<comment type="caution">
    <text evidence="2">The sequence shown here is derived from an EMBL/GenBank/DDBJ whole genome shotgun (WGS) entry which is preliminary data.</text>
</comment>
<evidence type="ECO:0000256" key="1">
    <source>
        <dbReference type="SAM" id="MobiDB-lite"/>
    </source>
</evidence>
<protein>
    <submittedName>
        <fullName evidence="2">(diamondback moth) hypothetical protein</fullName>
    </submittedName>
</protein>
<gene>
    <name evidence="2" type="ORF">PLXY2_LOCUS1098</name>
</gene>
<sequence length="93" mass="10520">MFEIQRAHTTKIAPHGSPLRAYIAYHKLGPAMDAGDAPPECRVHPSVLYLLGTLLLTRFIIEVNENDDEDEDVDDDEQVQTESEHESDMEIDL</sequence>
<evidence type="ECO:0000313" key="3">
    <source>
        <dbReference type="Proteomes" id="UP000653454"/>
    </source>
</evidence>
<organism evidence="2 3">
    <name type="scientific">Plutella xylostella</name>
    <name type="common">Diamondback moth</name>
    <name type="synonym">Plutella maculipennis</name>
    <dbReference type="NCBI Taxonomy" id="51655"/>
    <lineage>
        <taxon>Eukaryota</taxon>
        <taxon>Metazoa</taxon>
        <taxon>Ecdysozoa</taxon>
        <taxon>Arthropoda</taxon>
        <taxon>Hexapoda</taxon>
        <taxon>Insecta</taxon>
        <taxon>Pterygota</taxon>
        <taxon>Neoptera</taxon>
        <taxon>Endopterygota</taxon>
        <taxon>Lepidoptera</taxon>
        <taxon>Glossata</taxon>
        <taxon>Ditrysia</taxon>
        <taxon>Yponomeutoidea</taxon>
        <taxon>Plutellidae</taxon>
        <taxon>Plutella</taxon>
    </lineage>
</organism>
<dbReference type="AlphaFoldDB" id="A0A8S4DDK7"/>
<feature type="compositionally biased region" description="Acidic residues" evidence="1">
    <location>
        <begin position="65"/>
        <end position="81"/>
    </location>
</feature>
<reference evidence="2" key="1">
    <citation type="submission" date="2020-11" db="EMBL/GenBank/DDBJ databases">
        <authorList>
            <person name="Whiteford S."/>
        </authorList>
    </citation>
    <scope>NUCLEOTIDE SEQUENCE</scope>
</reference>
<feature type="region of interest" description="Disordered" evidence="1">
    <location>
        <begin position="65"/>
        <end position="93"/>
    </location>
</feature>
<name>A0A8S4DDK7_PLUXY</name>
<accession>A0A8S4DDK7</accession>
<proteinExistence type="predicted"/>
<dbReference type="EMBL" id="CAJHNJ030000003">
    <property type="protein sequence ID" value="CAG9093796.1"/>
    <property type="molecule type" value="Genomic_DNA"/>
</dbReference>
<feature type="compositionally biased region" description="Basic and acidic residues" evidence="1">
    <location>
        <begin position="82"/>
        <end position="93"/>
    </location>
</feature>
<dbReference type="Proteomes" id="UP000653454">
    <property type="component" value="Unassembled WGS sequence"/>
</dbReference>
<evidence type="ECO:0000313" key="2">
    <source>
        <dbReference type="EMBL" id="CAG9093796.1"/>
    </source>
</evidence>
<keyword evidence="3" id="KW-1185">Reference proteome</keyword>